<keyword evidence="6" id="KW-1185">Reference proteome</keyword>
<gene>
    <name evidence="5" type="ORF">ACFSC0_02750</name>
</gene>
<evidence type="ECO:0000313" key="6">
    <source>
        <dbReference type="Proteomes" id="UP001597237"/>
    </source>
</evidence>
<dbReference type="InterPro" id="IPR000055">
    <property type="entry name" value="Restrct_endonuc_typeI_TRD"/>
</dbReference>
<dbReference type="EMBL" id="JBHUEY010000001">
    <property type="protein sequence ID" value="MFD1782299.1"/>
    <property type="molecule type" value="Genomic_DNA"/>
</dbReference>
<keyword evidence="3" id="KW-0238">DNA-binding</keyword>
<evidence type="ECO:0000259" key="4">
    <source>
        <dbReference type="Pfam" id="PF01420"/>
    </source>
</evidence>
<keyword evidence="5" id="KW-0378">Hydrolase</keyword>
<dbReference type="SUPFAM" id="SSF116734">
    <property type="entry name" value="DNA methylase specificity domain"/>
    <property type="match status" value="2"/>
</dbReference>
<keyword evidence="2" id="KW-0680">Restriction system</keyword>
<comment type="similarity">
    <text evidence="1">Belongs to the type-I restriction system S methylase family.</text>
</comment>
<keyword evidence="5" id="KW-0540">Nuclease</keyword>
<evidence type="ECO:0000313" key="5">
    <source>
        <dbReference type="EMBL" id="MFD1782299.1"/>
    </source>
</evidence>
<dbReference type="EC" id="3.1.21.-" evidence="5"/>
<dbReference type="InterPro" id="IPR051212">
    <property type="entry name" value="Type-I_RE_S_subunit"/>
</dbReference>
<proteinExistence type="inferred from homology"/>
<dbReference type="GO" id="GO:0016787">
    <property type="term" value="F:hydrolase activity"/>
    <property type="evidence" value="ECO:0007669"/>
    <property type="project" value="UniProtKB-KW"/>
</dbReference>
<dbReference type="Gene3D" id="3.90.220.20">
    <property type="entry name" value="DNA methylase specificity domains"/>
    <property type="match status" value="2"/>
</dbReference>
<dbReference type="CDD" id="cd17253">
    <property type="entry name" value="RMtype1_S_Eco933I-TRD2-CR2_like"/>
    <property type="match status" value="1"/>
</dbReference>
<dbReference type="GO" id="GO:0004519">
    <property type="term" value="F:endonuclease activity"/>
    <property type="evidence" value="ECO:0007669"/>
    <property type="project" value="UniProtKB-KW"/>
</dbReference>
<dbReference type="PANTHER" id="PTHR43140:SF1">
    <property type="entry name" value="TYPE I RESTRICTION ENZYME ECOKI SPECIFICITY SUBUNIT"/>
    <property type="match status" value="1"/>
</dbReference>
<evidence type="ECO:0000256" key="1">
    <source>
        <dbReference type="ARBA" id="ARBA00010923"/>
    </source>
</evidence>
<keyword evidence="5" id="KW-0255">Endonuclease</keyword>
<name>A0ABW4MX64_9CAUL</name>
<evidence type="ECO:0000256" key="3">
    <source>
        <dbReference type="ARBA" id="ARBA00023125"/>
    </source>
</evidence>
<evidence type="ECO:0000256" key="2">
    <source>
        <dbReference type="ARBA" id="ARBA00022747"/>
    </source>
</evidence>
<dbReference type="Pfam" id="PF01420">
    <property type="entry name" value="Methylase_S"/>
    <property type="match status" value="1"/>
</dbReference>
<dbReference type="PANTHER" id="PTHR43140">
    <property type="entry name" value="TYPE-1 RESTRICTION ENZYME ECOKI SPECIFICITY PROTEIN"/>
    <property type="match status" value="1"/>
</dbReference>
<dbReference type="RefSeq" id="WP_377280642.1">
    <property type="nucleotide sequence ID" value="NZ_JBHRSI010000001.1"/>
</dbReference>
<feature type="domain" description="Type I restriction modification DNA specificity" evidence="4">
    <location>
        <begin position="114"/>
        <end position="157"/>
    </location>
</feature>
<comment type="caution">
    <text evidence="5">The sequence shown here is derived from an EMBL/GenBank/DDBJ whole genome shotgun (WGS) entry which is preliminary data.</text>
</comment>
<protein>
    <submittedName>
        <fullName evidence="5">Restriction endonuclease subunit S</fullName>
        <ecNumber evidence="5">3.1.21.-</ecNumber>
    </submittedName>
</protein>
<dbReference type="InterPro" id="IPR044946">
    <property type="entry name" value="Restrct_endonuc_typeI_TRD_sf"/>
</dbReference>
<sequence length="525" mass="58139">MTDGDWVESKDQDPSGSVRLIQLADIGDGHFVDRSTRYMNPRTVDRLGCTLLKPGDLLVARMPEPLGRACLFPDVGQPAVTVVDIMIWRADPVEAGADPRWLMYAINSPEVRQRIHAQSGGSTRVRISGGKLKRLEIPVPPLAEQERISEKVGQLLAGTRRAQSELAPIPALIARYKSALMRKAFSGELTADLRRDGSSVDGLPAEWELRALGDISEIQGGIQVGKRRTREQALVEVPYLRVANVQRGWLALNDVRTIQVTPAERDRLLLRKGDILMNEGGDRDKLGRGWVWDEQIPQCIHQNHVFRIRMRPGIVPPEFVSHFANEHGQRYFFDEGTQTTNLASISKRKVAALPVPVPPLDEALEIVRRLEAALAWLDGVSADHGRATEFLAPLEAAILSKALRGGLVPQDDTDEPAAVRLNRIKTKTEGRPVEGRARSSRATRLGEAEVKVDKTVEQVLTEASDWISAQAALQLCGHGDNARTEDIEQFYAQLRELDLMGKLEVKTVTDGDGNKIEDQLRLKAA</sequence>
<accession>A0ABW4MX64</accession>
<dbReference type="Proteomes" id="UP001597237">
    <property type="component" value="Unassembled WGS sequence"/>
</dbReference>
<reference evidence="6" key="1">
    <citation type="journal article" date="2019" name="Int. J. Syst. Evol. Microbiol.">
        <title>The Global Catalogue of Microorganisms (GCM) 10K type strain sequencing project: providing services to taxonomists for standard genome sequencing and annotation.</title>
        <authorList>
            <consortium name="The Broad Institute Genomics Platform"/>
            <consortium name="The Broad Institute Genome Sequencing Center for Infectious Disease"/>
            <person name="Wu L."/>
            <person name="Ma J."/>
        </authorList>
    </citation>
    <scope>NUCLEOTIDE SEQUENCE [LARGE SCALE GENOMIC DNA]</scope>
    <source>
        <strain evidence="6">DFY28</strain>
    </source>
</reference>
<organism evidence="5 6">
    <name type="scientific">Phenylobacterium terrae</name>
    <dbReference type="NCBI Taxonomy" id="2665495"/>
    <lineage>
        <taxon>Bacteria</taxon>
        <taxon>Pseudomonadati</taxon>
        <taxon>Pseudomonadota</taxon>
        <taxon>Alphaproteobacteria</taxon>
        <taxon>Caulobacterales</taxon>
        <taxon>Caulobacteraceae</taxon>
        <taxon>Phenylobacterium</taxon>
    </lineage>
</organism>